<dbReference type="CDD" id="cd01097">
    <property type="entry name" value="Tetrahydromethanopterin_reductase"/>
    <property type="match status" value="1"/>
</dbReference>
<keyword evidence="4" id="KW-1185">Reference proteome</keyword>
<dbReference type="Proteomes" id="UP000812982">
    <property type="component" value="Unassembled WGS sequence"/>
</dbReference>
<dbReference type="InterPro" id="IPR050564">
    <property type="entry name" value="F420-G6PD/mer"/>
</dbReference>
<dbReference type="InterPro" id="IPR011251">
    <property type="entry name" value="Luciferase-like_dom"/>
</dbReference>
<reference evidence="3 4" key="1">
    <citation type="journal article" date="2021" name="Sci. Rep.">
        <title>Phenotypic and genomic hallmarks of a novel, potentially pathogenic rapidly growing Mycobacterium species related to the Mycobacterium fortuitum complex.</title>
        <authorList>
            <person name="Gharbi R."/>
            <person name="Khanna V."/>
            <person name="Frigui W."/>
            <person name="Mhenni B."/>
            <person name="Brosch R."/>
            <person name="Mardassi H."/>
        </authorList>
    </citation>
    <scope>NUCLEOTIDE SEQUENCE [LARGE SCALE GENOMIC DNA]</scope>
    <source>
        <strain evidence="3 4">TNTM28</strain>
    </source>
</reference>
<protein>
    <submittedName>
        <fullName evidence="3">LLM class flavin-dependent oxidoreductase</fullName>
    </submittedName>
</protein>
<organism evidence="3 4">
    <name type="scientific">[Mycobacterium] fortunisiensis</name>
    <dbReference type="NCBI Taxonomy" id="2600579"/>
    <lineage>
        <taxon>Bacteria</taxon>
        <taxon>Bacillati</taxon>
        <taxon>Actinomycetota</taxon>
        <taxon>Actinomycetes</taxon>
        <taxon>Mycobacteriales</taxon>
        <taxon>Mycobacteriaceae</taxon>
        <taxon>Mycolicibacterium</taxon>
    </lineage>
</organism>
<dbReference type="PANTHER" id="PTHR43244">
    <property type="match status" value="1"/>
</dbReference>
<dbReference type="SUPFAM" id="SSF51679">
    <property type="entry name" value="Bacterial luciferase-like"/>
    <property type="match status" value="1"/>
</dbReference>
<evidence type="ECO:0000256" key="1">
    <source>
        <dbReference type="ARBA" id="ARBA00023002"/>
    </source>
</evidence>
<dbReference type="PANTHER" id="PTHR43244:SF1">
    <property type="entry name" value="5,10-METHYLENETETRAHYDROMETHANOPTERIN REDUCTASE"/>
    <property type="match status" value="1"/>
</dbReference>
<dbReference type="EMBL" id="VOMB01000023">
    <property type="protein sequence ID" value="MBU9766544.1"/>
    <property type="molecule type" value="Genomic_DNA"/>
</dbReference>
<dbReference type="InterPro" id="IPR036661">
    <property type="entry name" value="Luciferase-like_sf"/>
</dbReference>
<accession>A0ABS6KSE0</accession>
<evidence type="ECO:0000313" key="4">
    <source>
        <dbReference type="Proteomes" id="UP000812982"/>
    </source>
</evidence>
<comment type="caution">
    <text evidence="3">The sequence shown here is derived from an EMBL/GenBank/DDBJ whole genome shotgun (WGS) entry which is preliminary data.</text>
</comment>
<feature type="domain" description="Luciferase-like" evidence="2">
    <location>
        <begin position="13"/>
        <end position="302"/>
    </location>
</feature>
<dbReference type="Pfam" id="PF00296">
    <property type="entry name" value="Bac_luciferase"/>
    <property type="match status" value="1"/>
</dbReference>
<proteinExistence type="predicted"/>
<evidence type="ECO:0000259" key="2">
    <source>
        <dbReference type="Pfam" id="PF00296"/>
    </source>
</evidence>
<dbReference type="Gene3D" id="3.20.20.30">
    <property type="entry name" value="Luciferase-like domain"/>
    <property type="match status" value="1"/>
</dbReference>
<name>A0ABS6KSE0_9MYCO</name>
<gene>
    <name evidence="3" type="ORF">FR943_22210</name>
</gene>
<evidence type="ECO:0000313" key="3">
    <source>
        <dbReference type="EMBL" id="MBU9766544.1"/>
    </source>
</evidence>
<keyword evidence="1" id="KW-0560">Oxidoreductase</keyword>
<sequence>MTMKIGLVIMDEDPVDAVKVAKAADRAGVHSLWSIDYYNRSSLTRAASFAAVTENAIVGTSVTPLFARAPLALAAAAADIQAIAGGRFVLGVGSSTRRMNQDWYGTALQHPAPQVRERIELIRQLIAHRSGPFRFDGRFDSVAMAHYERAGLPTEIPIMAAGVGEHMVSAVGQCADGFVGHTIASADNLRDVSLPRLAAGAAKAGREVTDIRITTQIVAAASTDRAVARRDAAAQVGFYATPKGYDALFPDGQHAAERQASRDALARNDIDGIAAAGEAMVEDRAVYGTPEDIVEQLRRYADVVDWALLYPPTFGVDPDRVRANEHLLIEVAAAAAGGSA</sequence>